<evidence type="ECO:0000313" key="1">
    <source>
        <dbReference type="EMBL" id="CAA7394225.1"/>
    </source>
</evidence>
<dbReference type="Proteomes" id="UP000663760">
    <property type="component" value="Chromosome 4"/>
</dbReference>
<proteinExistence type="predicted"/>
<name>A0A7I8KB60_SPIIN</name>
<sequence length="128" mass="14200">MSMASKALLRQRQRGQSLDLFSKSRDQWNWSLTHLQRLSPDGAKKWQLCGSLAARKNNYFAALWRLSPNGEELDGGGAHVRELHLQVCVARGGSSSHLVCSQEVSHIGCVLISLHYHELIISGGHILS</sequence>
<reference evidence="1" key="1">
    <citation type="submission" date="2020-02" db="EMBL/GenBank/DDBJ databases">
        <authorList>
            <person name="Scholz U."/>
            <person name="Mascher M."/>
            <person name="Fiebig A."/>
        </authorList>
    </citation>
    <scope>NUCLEOTIDE SEQUENCE</scope>
</reference>
<dbReference type="AlphaFoldDB" id="A0A7I8KB60"/>
<dbReference type="EMBL" id="LR746267">
    <property type="protein sequence ID" value="CAA7394225.1"/>
    <property type="molecule type" value="Genomic_DNA"/>
</dbReference>
<keyword evidence="2" id="KW-1185">Reference proteome</keyword>
<protein>
    <submittedName>
        <fullName evidence="1">Uncharacterized protein</fullName>
    </submittedName>
</protein>
<gene>
    <name evidence="1" type="ORF">SI8410_04004886</name>
</gene>
<accession>A0A7I8KB60</accession>
<organism evidence="1 2">
    <name type="scientific">Spirodela intermedia</name>
    <name type="common">Intermediate duckweed</name>
    <dbReference type="NCBI Taxonomy" id="51605"/>
    <lineage>
        <taxon>Eukaryota</taxon>
        <taxon>Viridiplantae</taxon>
        <taxon>Streptophyta</taxon>
        <taxon>Embryophyta</taxon>
        <taxon>Tracheophyta</taxon>
        <taxon>Spermatophyta</taxon>
        <taxon>Magnoliopsida</taxon>
        <taxon>Liliopsida</taxon>
        <taxon>Araceae</taxon>
        <taxon>Lemnoideae</taxon>
        <taxon>Spirodela</taxon>
    </lineage>
</organism>
<evidence type="ECO:0000313" key="2">
    <source>
        <dbReference type="Proteomes" id="UP000663760"/>
    </source>
</evidence>